<keyword evidence="5" id="KW-0732">Signal</keyword>
<proteinExistence type="predicted"/>
<feature type="chain" id="PRO_5045928153" evidence="5">
    <location>
        <begin position="28"/>
        <end position="636"/>
    </location>
</feature>
<keyword evidence="1" id="KW-0677">Repeat</keyword>
<feature type="domain" description="Fibronectin type-III" evidence="6">
    <location>
        <begin position="537"/>
        <end position="636"/>
    </location>
</feature>
<feature type="domain" description="Fibronectin type-III" evidence="6">
    <location>
        <begin position="448"/>
        <end position="535"/>
    </location>
</feature>
<dbReference type="Gene3D" id="2.60.120.380">
    <property type="match status" value="1"/>
</dbReference>
<evidence type="ECO:0000259" key="6">
    <source>
        <dbReference type="PROSITE" id="PS50853"/>
    </source>
</evidence>
<dbReference type="Proteomes" id="UP001595956">
    <property type="component" value="Unassembled WGS sequence"/>
</dbReference>
<keyword evidence="2" id="KW-0326">Glycosidase</keyword>
<evidence type="ECO:0000313" key="8">
    <source>
        <dbReference type="Proteomes" id="UP001595956"/>
    </source>
</evidence>
<keyword evidence="2" id="KW-0378">Hydrolase</keyword>
<dbReference type="SUPFAM" id="SSF49265">
    <property type="entry name" value="Fibronectin type III"/>
    <property type="match status" value="1"/>
</dbReference>
<dbReference type="Pfam" id="PF00041">
    <property type="entry name" value="fn3"/>
    <property type="match status" value="1"/>
</dbReference>
<organism evidence="7 8">
    <name type="scientific">Nocardioides caricicola</name>
    <dbReference type="NCBI Taxonomy" id="634770"/>
    <lineage>
        <taxon>Bacteria</taxon>
        <taxon>Bacillati</taxon>
        <taxon>Actinomycetota</taxon>
        <taxon>Actinomycetes</taxon>
        <taxon>Propionibacteriales</taxon>
        <taxon>Nocardioidaceae</taxon>
        <taxon>Nocardioides</taxon>
    </lineage>
</organism>
<feature type="signal peptide" evidence="5">
    <location>
        <begin position="1"/>
        <end position="27"/>
    </location>
</feature>
<dbReference type="EMBL" id="JBHSMD010000010">
    <property type="protein sequence ID" value="MFC5495522.1"/>
    <property type="molecule type" value="Genomic_DNA"/>
</dbReference>
<gene>
    <name evidence="7" type="ORF">ACFPKY_20605</name>
</gene>
<dbReference type="InterPro" id="IPR003961">
    <property type="entry name" value="FN3_dom"/>
</dbReference>
<dbReference type="PANTHER" id="PTHR13817:SF73">
    <property type="entry name" value="FIBRONECTIN TYPE-III DOMAIN-CONTAINING PROTEIN"/>
    <property type="match status" value="1"/>
</dbReference>
<keyword evidence="3" id="KW-0119">Carbohydrate metabolism</keyword>
<dbReference type="InterPro" id="IPR036116">
    <property type="entry name" value="FN3_sf"/>
</dbReference>
<keyword evidence="8" id="KW-1185">Reference proteome</keyword>
<dbReference type="PANTHER" id="PTHR13817">
    <property type="entry name" value="TITIN"/>
    <property type="match status" value="1"/>
</dbReference>
<evidence type="ECO:0000256" key="2">
    <source>
        <dbReference type="ARBA" id="ARBA00023295"/>
    </source>
</evidence>
<evidence type="ECO:0000256" key="3">
    <source>
        <dbReference type="ARBA" id="ARBA00023326"/>
    </source>
</evidence>
<dbReference type="SUPFAM" id="SSF55486">
    <property type="entry name" value="Metalloproteases ('zincins'), catalytic domain"/>
    <property type="match status" value="1"/>
</dbReference>
<name>A0ABW0N6F0_9ACTN</name>
<evidence type="ECO:0000256" key="4">
    <source>
        <dbReference type="SAM" id="MobiDB-lite"/>
    </source>
</evidence>
<dbReference type="InterPro" id="IPR050964">
    <property type="entry name" value="Striated_Muscle_Regulatory"/>
</dbReference>
<sequence>MRRAVACATALAAAAAVLGVTSTSGQAAGTDREAARYAAIVQDDPTAAIDSNGRVYYTEPVPSAAALRAQRAAPRLAPQFPLSQTFRLHSQPGSNRTILLDFDGATVSGSAWNSEGLPNGSHPAWTLDGNAGSFNDDERAVIQEVWQRVAEDFAPFDVDVTTEDLGADRITRSGSGDQVFGSRALITPSNAVDNLCDGQCVGIAYLDVFDQVGGRSQPVWVFPQYYQDNAKGIAETVSHEVGHNLNLEHDGNSEEGYDPGHAPWAPIMGNSDHQPISQWSKGDYADADNQQDDFAVIQAAGLSPRADDAGNSVGSATALSTGTGTGYITNRTDKDFWALGQCSGTVKVTATGVAVGTNLDIELRLYDAGGTQVAINNPPSARVDAHVASGMNATINTSVAAGQYVAAVDGVGNGNPRNGYDDYASVGAYTLGVTGCEVDPGDGDTPSAPQDLSAAPGPSGTAVISWSAPADEGESPVTGYEVTVGGFTDTVDAATFSYAATGLERGATYDVSVVAVNGAGAGAPATTTFTTADVPGQPVIIGAGSGGFGGAITASVRWIPPADDGGSPVVGYVIKGTRWSPSGRALQTGTTEILPADQLSSTLGLKTAGIWSFRVRAINDVGAGPYSKASKKVRGR</sequence>
<dbReference type="RefSeq" id="WP_379188340.1">
    <property type="nucleotide sequence ID" value="NZ_JBHSMD010000010.1"/>
</dbReference>
<evidence type="ECO:0000313" key="7">
    <source>
        <dbReference type="EMBL" id="MFC5495522.1"/>
    </source>
</evidence>
<dbReference type="PROSITE" id="PS50853">
    <property type="entry name" value="FN3"/>
    <property type="match status" value="2"/>
</dbReference>
<dbReference type="InterPro" id="IPR024079">
    <property type="entry name" value="MetalloPept_cat_dom_sf"/>
</dbReference>
<dbReference type="InterPro" id="IPR013783">
    <property type="entry name" value="Ig-like_fold"/>
</dbReference>
<evidence type="ECO:0000256" key="5">
    <source>
        <dbReference type="SAM" id="SignalP"/>
    </source>
</evidence>
<evidence type="ECO:0000256" key="1">
    <source>
        <dbReference type="ARBA" id="ARBA00022737"/>
    </source>
</evidence>
<accession>A0ABW0N6F0</accession>
<dbReference type="SMART" id="SM00060">
    <property type="entry name" value="FN3"/>
    <property type="match status" value="2"/>
</dbReference>
<comment type="caution">
    <text evidence="7">The sequence shown here is derived from an EMBL/GenBank/DDBJ whole genome shotgun (WGS) entry which is preliminary data.</text>
</comment>
<protein>
    <submittedName>
        <fullName evidence="7">Fibronectin type III domain-containing protein</fullName>
    </submittedName>
</protein>
<reference evidence="8" key="1">
    <citation type="journal article" date="2019" name="Int. J. Syst. Evol. Microbiol.">
        <title>The Global Catalogue of Microorganisms (GCM) 10K type strain sequencing project: providing services to taxonomists for standard genome sequencing and annotation.</title>
        <authorList>
            <consortium name="The Broad Institute Genomics Platform"/>
            <consortium name="The Broad Institute Genome Sequencing Center for Infectious Disease"/>
            <person name="Wu L."/>
            <person name="Ma J."/>
        </authorList>
    </citation>
    <scope>NUCLEOTIDE SEQUENCE [LARGE SCALE GENOMIC DNA]</scope>
    <source>
        <strain evidence="8">KACC 13778</strain>
    </source>
</reference>
<dbReference type="CDD" id="cd00063">
    <property type="entry name" value="FN3"/>
    <property type="match status" value="2"/>
</dbReference>
<keyword evidence="3" id="KW-0624">Polysaccharide degradation</keyword>
<dbReference type="Gene3D" id="3.40.390.10">
    <property type="entry name" value="Collagenase (Catalytic Domain)"/>
    <property type="match status" value="1"/>
</dbReference>
<dbReference type="Gene3D" id="2.60.40.10">
    <property type="entry name" value="Immunoglobulins"/>
    <property type="match status" value="2"/>
</dbReference>
<feature type="region of interest" description="Disordered" evidence="4">
    <location>
        <begin position="438"/>
        <end position="462"/>
    </location>
</feature>